<protein>
    <submittedName>
        <fullName evidence="2">Uncharacterized protein</fullName>
    </submittedName>
</protein>
<keyword evidence="1" id="KW-1133">Transmembrane helix</keyword>
<dbReference type="EMBL" id="BJON01000014">
    <property type="protein sequence ID" value="GED69852.1"/>
    <property type="molecule type" value="Genomic_DNA"/>
</dbReference>
<keyword evidence="3" id="KW-1185">Reference proteome</keyword>
<proteinExistence type="predicted"/>
<evidence type="ECO:0000256" key="1">
    <source>
        <dbReference type="SAM" id="Phobius"/>
    </source>
</evidence>
<reference evidence="2 3" key="1">
    <citation type="submission" date="2019-06" db="EMBL/GenBank/DDBJ databases">
        <title>Whole genome shotgun sequence of Brevibacillus reuszeri NBRC 15719.</title>
        <authorList>
            <person name="Hosoyama A."/>
            <person name="Uohara A."/>
            <person name="Ohji S."/>
            <person name="Ichikawa N."/>
        </authorList>
    </citation>
    <scope>NUCLEOTIDE SEQUENCE [LARGE SCALE GENOMIC DNA]</scope>
    <source>
        <strain evidence="2 3">NBRC 15719</strain>
    </source>
</reference>
<gene>
    <name evidence="2" type="ORF">BRE01_35540</name>
</gene>
<sequence length="91" mass="10325">MFIDLFMWLKWVPIGETVIVRGVLFAAGLLIYTFGTGMYISPRLGAGPRDSFSWLCMNEWAGELAKSGSELNAQLHCSAFYSVAQYRWGHW</sequence>
<organism evidence="2 3">
    <name type="scientific">Brevibacillus reuszeri</name>
    <dbReference type="NCBI Taxonomy" id="54915"/>
    <lineage>
        <taxon>Bacteria</taxon>
        <taxon>Bacillati</taxon>
        <taxon>Bacillota</taxon>
        <taxon>Bacilli</taxon>
        <taxon>Bacillales</taxon>
        <taxon>Paenibacillaceae</taxon>
        <taxon>Brevibacillus</taxon>
    </lineage>
</organism>
<feature type="transmembrane region" description="Helical" evidence="1">
    <location>
        <begin position="20"/>
        <end position="40"/>
    </location>
</feature>
<name>A0ABQ0TR32_9BACL</name>
<dbReference type="Proteomes" id="UP000319578">
    <property type="component" value="Unassembled WGS sequence"/>
</dbReference>
<dbReference type="Pfam" id="PF19700">
    <property type="entry name" value="DUF6198"/>
    <property type="match status" value="1"/>
</dbReference>
<keyword evidence="1" id="KW-0812">Transmembrane</keyword>
<accession>A0ABQ0TR32</accession>
<evidence type="ECO:0000313" key="2">
    <source>
        <dbReference type="EMBL" id="GED69852.1"/>
    </source>
</evidence>
<keyword evidence="1" id="KW-0472">Membrane</keyword>
<dbReference type="InterPro" id="IPR038750">
    <property type="entry name" value="YczE/YyaS-like"/>
</dbReference>
<evidence type="ECO:0000313" key="3">
    <source>
        <dbReference type="Proteomes" id="UP000319578"/>
    </source>
</evidence>
<comment type="caution">
    <text evidence="2">The sequence shown here is derived from an EMBL/GenBank/DDBJ whole genome shotgun (WGS) entry which is preliminary data.</text>
</comment>